<sequence length="275" mass="32644">MFFNCRLTEISSILIEKGFGEKIKNNFGIQKYSENIKIIEELLIDDKYLKNMLKEKIDIYIALNNYGKKVNTESIIFNNKELFFVSLRHLKKEYSLNYSISTISKTINLYNLFGLVKKIESDRIRDELDIKSNVCLYFIPSIKISIKELKSNDLYTKKELIKDCNLNRTGINKILKDEYNLEQDLYFYENKKKNTHIVEIERLFYFYLKEYNIVAKEWILGSEKVSTSISTFNKKWKQLSEDNLFVGKSIKPNKNLKKKYSLKTNQDVFVLTRNS</sequence>
<evidence type="ECO:0000313" key="1">
    <source>
        <dbReference type="EMBL" id="HBH1544358.1"/>
    </source>
</evidence>
<accession>A0AAN5VQ17</accession>
<evidence type="ECO:0000313" key="2">
    <source>
        <dbReference type="Proteomes" id="UP000878956"/>
    </source>
</evidence>
<name>A0AAN5VQ17_CLODI</name>
<organism evidence="1 2">
    <name type="scientific">Clostridioides difficile</name>
    <name type="common">Peptoclostridium difficile</name>
    <dbReference type="NCBI Taxonomy" id="1496"/>
    <lineage>
        <taxon>Bacteria</taxon>
        <taxon>Bacillati</taxon>
        <taxon>Bacillota</taxon>
        <taxon>Clostridia</taxon>
        <taxon>Peptostreptococcales</taxon>
        <taxon>Peptostreptococcaceae</taxon>
        <taxon>Clostridioides</taxon>
    </lineage>
</organism>
<comment type="caution">
    <text evidence="1">The sequence shown here is derived from an EMBL/GenBank/DDBJ whole genome shotgun (WGS) entry which is preliminary data.</text>
</comment>
<dbReference type="AlphaFoldDB" id="A0AAN5VQ17"/>
<proteinExistence type="predicted"/>
<dbReference type="EMBL" id="DAEPXK010000075">
    <property type="protein sequence ID" value="HBH1544358.1"/>
    <property type="molecule type" value="Genomic_DNA"/>
</dbReference>
<protein>
    <submittedName>
        <fullName evidence="1">Uncharacterized protein</fullName>
    </submittedName>
</protein>
<reference evidence="1" key="1">
    <citation type="journal article" date="2018" name="Genome Biol.">
        <title>SKESA: strategic k-mer extension for scrupulous assemblies.</title>
        <authorList>
            <person name="Souvorov A."/>
            <person name="Agarwala R."/>
            <person name="Lipman D.J."/>
        </authorList>
    </citation>
    <scope>NUCLEOTIDE SEQUENCE</scope>
    <source>
        <strain evidence="1">HN1000</strain>
    </source>
</reference>
<gene>
    <name evidence="1" type="ORF">KRM00_003907</name>
</gene>
<dbReference type="Proteomes" id="UP000878956">
    <property type="component" value="Unassembled WGS sequence"/>
</dbReference>
<reference evidence="1" key="2">
    <citation type="submission" date="2021-06" db="EMBL/GenBank/DDBJ databases">
        <authorList>
            <consortium name="NCBI Pathogen Detection Project"/>
        </authorList>
    </citation>
    <scope>NUCLEOTIDE SEQUENCE</scope>
    <source>
        <strain evidence="1">HN1000</strain>
    </source>
</reference>